<name>A0A1Y2BEL8_9FUNG</name>
<gene>
    <name evidence="2" type="ORF">BCR33DRAFT_723256</name>
</gene>
<reference evidence="2 3" key="1">
    <citation type="submission" date="2016-07" db="EMBL/GenBank/DDBJ databases">
        <title>Pervasive Adenine N6-methylation of Active Genes in Fungi.</title>
        <authorList>
            <consortium name="DOE Joint Genome Institute"/>
            <person name="Mondo S.J."/>
            <person name="Dannebaum R.O."/>
            <person name="Kuo R.C."/>
            <person name="Labutti K."/>
            <person name="Haridas S."/>
            <person name="Kuo A."/>
            <person name="Salamov A."/>
            <person name="Ahrendt S.R."/>
            <person name="Lipzen A."/>
            <person name="Sullivan W."/>
            <person name="Andreopoulos W.B."/>
            <person name="Clum A."/>
            <person name="Lindquist E."/>
            <person name="Daum C."/>
            <person name="Ramamoorthy G.K."/>
            <person name="Gryganskyi A."/>
            <person name="Culley D."/>
            <person name="Magnuson J.K."/>
            <person name="James T.Y."/>
            <person name="O'Malley M.A."/>
            <person name="Stajich J.E."/>
            <person name="Spatafora J.W."/>
            <person name="Visel A."/>
            <person name="Grigoriev I.V."/>
        </authorList>
    </citation>
    <scope>NUCLEOTIDE SEQUENCE [LARGE SCALE GENOMIC DNA]</scope>
    <source>
        <strain evidence="2 3">JEL800</strain>
    </source>
</reference>
<comment type="caution">
    <text evidence="2">The sequence shown here is derived from an EMBL/GenBank/DDBJ whole genome shotgun (WGS) entry which is preliminary data.</text>
</comment>
<organism evidence="2 3">
    <name type="scientific">Rhizoclosmatium globosum</name>
    <dbReference type="NCBI Taxonomy" id="329046"/>
    <lineage>
        <taxon>Eukaryota</taxon>
        <taxon>Fungi</taxon>
        <taxon>Fungi incertae sedis</taxon>
        <taxon>Chytridiomycota</taxon>
        <taxon>Chytridiomycota incertae sedis</taxon>
        <taxon>Chytridiomycetes</taxon>
        <taxon>Chytridiales</taxon>
        <taxon>Chytriomycetaceae</taxon>
        <taxon>Rhizoclosmatium</taxon>
    </lineage>
</organism>
<accession>A0A1Y2BEL8</accession>
<protein>
    <submittedName>
        <fullName evidence="2">Uncharacterized protein</fullName>
    </submittedName>
</protein>
<dbReference type="AlphaFoldDB" id="A0A1Y2BEL8"/>
<evidence type="ECO:0000313" key="3">
    <source>
        <dbReference type="Proteomes" id="UP000193642"/>
    </source>
</evidence>
<sequence length="152" mass="16793">MTSITTLTKSEFGADLFGSEAHSSFQPSVRTTSTGQRGFVAPDYSISPHESIDEPSSSVLLNKSWFQWLGRSIFKHQARIQVLEAEVKAKSSKIKFLEVKIEALEDQAAADRAKAAEDRAKGAADRDQLMQLITRLQDDVARHYSRCTCGAS</sequence>
<dbReference type="Proteomes" id="UP000193642">
    <property type="component" value="Unassembled WGS sequence"/>
</dbReference>
<evidence type="ECO:0000256" key="1">
    <source>
        <dbReference type="SAM" id="Coils"/>
    </source>
</evidence>
<keyword evidence="1" id="KW-0175">Coiled coil</keyword>
<feature type="coiled-coil region" evidence="1">
    <location>
        <begin position="80"/>
        <end position="121"/>
    </location>
</feature>
<evidence type="ECO:0000313" key="2">
    <source>
        <dbReference type="EMBL" id="ORY33282.1"/>
    </source>
</evidence>
<keyword evidence="3" id="KW-1185">Reference proteome</keyword>
<proteinExistence type="predicted"/>
<dbReference type="EMBL" id="MCGO01000068">
    <property type="protein sequence ID" value="ORY33282.1"/>
    <property type="molecule type" value="Genomic_DNA"/>
</dbReference>